<feature type="transmembrane region" description="Helical" evidence="1">
    <location>
        <begin position="227"/>
        <end position="253"/>
    </location>
</feature>
<feature type="transmembrane region" description="Helical" evidence="1">
    <location>
        <begin position="265"/>
        <end position="287"/>
    </location>
</feature>
<dbReference type="AlphaFoldDB" id="A0A1C4V0P4"/>
<keyword evidence="3" id="KW-1185">Reference proteome</keyword>
<gene>
    <name evidence="2" type="ORF">GA0074695_1018</name>
</gene>
<dbReference type="Proteomes" id="UP000198242">
    <property type="component" value="Chromosome I"/>
</dbReference>
<dbReference type="EMBL" id="LT607411">
    <property type="protein sequence ID" value="SCE77552.1"/>
    <property type="molecule type" value="Genomic_DNA"/>
</dbReference>
<keyword evidence="1" id="KW-1133">Transmembrane helix</keyword>
<accession>A0A1C4V0P4</accession>
<evidence type="ECO:0000313" key="3">
    <source>
        <dbReference type="Proteomes" id="UP000198242"/>
    </source>
</evidence>
<keyword evidence="1" id="KW-0812">Transmembrane</keyword>
<feature type="transmembrane region" description="Helical" evidence="1">
    <location>
        <begin position="307"/>
        <end position="328"/>
    </location>
</feature>
<proteinExistence type="predicted"/>
<name>A0A1C4V0P4_MICVI</name>
<evidence type="ECO:0000256" key="1">
    <source>
        <dbReference type="SAM" id="Phobius"/>
    </source>
</evidence>
<feature type="transmembrane region" description="Helical" evidence="1">
    <location>
        <begin position="71"/>
        <end position="96"/>
    </location>
</feature>
<keyword evidence="1" id="KW-0472">Membrane</keyword>
<sequence length="346" mass="36386">MPHRVTEAALARRYRRLLLAYPRWHRQLHGPDMLTALLDAAADGRSAGGWRSTAGLIADGLRCRLRVTGALAMLLALLASLAGAGALAAAAGWSVWQVEAASWPSVADAKRLTAPILPSRKPAEVAKSDSVTAEPTDPLDKILVPFIGTPEWEPGGVRLNYVQPADADVESQRAWIRAKLTEAGWRTSAERGIQIGEQDGIRIEVWIGGREPGTQDLQIHVYPAPPAAAYTVAGAAAVVGAFASWLLAAAGIARIRRHPPLRRAAASLLAGVGAVAIAPASLLNLLAALLGNHHASPPPPWVGYQFALARPAAAIGALLLLMAFLASFRSSQSDQAFKASKPDTAG</sequence>
<evidence type="ECO:0000313" key="2">
    <source>
        <dbReference type="EMBL" id="SCE77552.1"/>
    </source>
</evidence>
<organism evidence="2 3">
    <name type="scientific">Micromonospora viridifaciens</name>
    <dbReference type="NCBI Taxonomy" id="1881"/>
    <lineage>
        <taxon>Bacteria</taxon>
        <taxon>Bacillati</taxon>
        <taxon>Actinomycetota</taxon>
        <taxon>Actinomycetes</taxon>
        <taxon>Micromonosporales</taxon>
        <taxon>Micromonosporaceae</taxon>
        <taxon>Micromonospora</taxon>
    </lineage>
</organism>
<reference evidence="3" key="1">
    <citation type="submission" date="2016-06" db="EMBL/GenBank/DDBJ databases">
        <authorList>
            <person name="Varghese N."/>
            <person name="Submissions Spin"/>
        </authorList>
    </citation>
    <scope>NUCLEOTIDE SEQUENCE [LARGE SCALE GENOMIC DNA]</scope>
    <source>
        <strain evidence="3">DSM 43909</strain>
    </source>
</reference>
<protein>
    <submittedName>
        <fullName evidence="2">Uncharacterized protein</fullName>
    </submittedName>
</protein>